<evidence type="ECO:0000256" key="1">
    <source>
        <dbReference type="ARBA" id="ARBA00005375"/>
    </source>
</evidence>
<dbReference type="InterPro" id="IPR029033">
    <property type="entry name" value="His_PPase_superfam"/>
</dbReference>
<feature type="active site" description="Proton donor" evidence="5">
    <location>
        <position position="350"/>
    </location>
</feature>
<proteinExistence type="inferred from homology"/>
<feature type="disulfide bond" evidence="6">
    <location>
        <begin position="263"/>
        <end position="277"/>
    </location>
</feature>
<dbReference type="PROSITE" id="PS00616">
    <property type="entry name" value="HIS_ACID_PHOSPHAT_1"/>
    <property type="match status" value="1"/>
</dbReference>
<comment type="similarity">
    <text evidence="1">Belongs to the histidine acid phosphatase family.</text>
</comment>
<dbReference type="EC" id="3.1.3.8" evidence="2"/>
<dbReference type="CDD" id="cd07061">
    <property type="entry name" value="HP_HAP_like"/>
    <property type="match status" value="1"/>
</dbReference>
<dbReference type="PIRSF" id="PIRSF000894">
    <property type="entry name" value="Acid_phosphatase"/>
    <property type="match status" value="1"/>
</dbReference>
<keyword evidence="4" id="KW-0325">Glycoprotein</keyword>
<evidence type="ECO:0000256" key="7">
    <source>
        <dbReference type="SAM" id="MobiDB-lite"/>
    </source>
</evidence>
<dbReference type="InterPro" id="IPR033379">
    <property type="entry name" value="Acid_Pase_AS"/>
</dbReference>
<feature type="disulfide bond" evidence="6">
    <location>
        <begin position="69"/>
        <end position="399"/>
    </location>
</feature>
<dbReference type="Pfam" id="PF00328">
    <property type="entry name" value="His_Phos_2"/>
    <property type="match status" value="1"/>
</dbReference>
<dbReference type="Proteomes" id="UP001285441">
    <property type="component" value="Unassembled WGS sequence"/>
</dbReference>
<feature type="compositionally biased region" description="Polar residues" evidence="7">
    <location>
        <begin position="404"/>
        <end position="414"/>
    </location>
</feature>
<evidence type="ECO:0000256" key="5">
    <source>
        <dbReference type="PIRSR" id="PIRSR000894-1"/>
    </source>
</evidence>
<dbReference type="EMBL" id="JAULSW010000008">
    <property type="protein sequence ID" value="KAK3372197.1"/>
    <property type="molecule type" value="Genomic_DNA"/>
</dbReference>
<dbReference type="GO" id="GO:0003993">
    <property type="term" value="F:acid phosphatase activity"/>
    <property type="evidence" value="ECO:0007669"/>
    <property type="project" value="TreeGrafter"/>
</dbReference>
<organism evidence="9 10">
    <name type="scientific">Podospora didyma</name>
    <dbReference type="NCBI Taxonomy" id="330526"/>
    <lineage>
        <taxon>Eukaryota</taxon>
        <taxon>Fungi</taxon>
        <taxon>Dikarya</taxon>
        <taxon>Ascomycota</taxon>
        <taxon>Pezizomycotina</taxon>
        <taxon>Sordariomycetes</taxon>
        <taxon>Sordariomycetidae</taxon>
        <taxon>Sordariales</taxon>
        <taxon>Podosporaceae</taxon>
        <taxon>Podospora</taxon>
    </lineage>
</organism>
<keyword evidence="6" id="KW-1015">Disulfide bond</keyword>
<evidence type="ECO:0000313" key="9">
    <source>
        <dbReference type="EMBL" id="KAK3372197.1"/>
    </source>
</evidence>
<sequence length="509" mass="55866">MPSNLFSFACLAVGATTATASTRFLSPEQDIRLWPGENSNSPLTWLGANGPWVTGPNVHGISTDVTENCYIDQAAYVSRHGSRYPDAGAYNEWKEMESRFSAPGYKAHGALSFLPEWRTVLTNPAIQIAMQSPTGYKEAMDMGYQLRTRYPQLYNEGDPFHVWANNYTRVLQTAANFLHGFIGPNANRLGNIVSVTSKTFVSALGNSLAPSDMCPNFQDGNGGEQQPIWNSIWQPQVQKRLQGLIEGNLTLTLSDVNLIPYLCGFESQITGRLSPFCDVFTDEELKMYQYSNDLRYYYGIGPGTHLPQKMMTPFLGALVDLLAKGPGINGVAADSSSFAVPKLLMSFLNDGQLTELIAASGVFDEQKPLSATEKDDDRLWIGSRFVTMRGTIAFERLNCRVAQSASPSPTTAGNTSTTRRCRPRPTPTVNTTFVRIRLNDQVYPVPGCQDGPGRSCSLAKYSTYVKAKQASQGSWVQNCNVTLEGAPEVVKGGSFFTDLAQPHLQIIKP</sequence>
<feature type="region of interest" description="Disordered" evidence="7">
    <location>
        <begin position="404"/>
        <end position="426"/>
    </location>
</feature>
<feature type="disulfide bond" evidence="6">
    <location>
        <begin position="448"/>
        <end position="456"/>
    </location>
</feature>
<gene>
    <name evidence="9" type="ORF">B0H63DRAFT_401793</name>
</gene>
<reference evidence="9" key="2">
    <citation type="submission" date="2023-06" db="EMBL/GenBank/DDBJ databases">
        <authorList>
            <consortium name="Lawrence Berkeley National Laboratory"/>
            <person name="Haridas S."/>
            <person name="Hensen N."/>
            <person name="Bonometti L."/>
            <person name="Westerberg I."/>
            <person name="Brannstrom I.O."/>
            <person name="Guillou S."/>
            <person name="Cros-Aarteil S."/>
            <person name="Calhoun S."/>
            <person name="Kuo A."/>
            <person name="Mondo S."/>
            <person name="Pangilinan J."/>
            <person name="Riley R."/>
            <person name="LaButti K."/>
            <person name="Andreopoulos B."/>
            <person name="Lipzen A."/>
            <person name="Chen C."/>
            <person name="Yanf M."/>
            <person name="Daum C."/>
            <person name="Ng V."/>
            <person name="Clum A."/>
            <person name="Steindorff A."/>
            <person name="Ohm R."/>
            <person name="Martin F."/>
            <person name="Silar P."/>
            <person name="Natvig D."/>
            <person name="Lalanne C."/>
            <person name="Gautier V."/>
            <person name="Ament-velasquez S.L."/>
            <person name="Kruys A."/>
            <person name="Hutchinson M.I."/>
            <person name="Powell A.J."/>
            <person name="Barry K."/>
            <person name="Miller A.N."/>
            <person name="Grigoriev I.V."/>
            <person name="Debuchy R."/>
            <person name="Gladieux P."/>
            <person name="Thoren M.H."/>
            <person name="Johannesson H."/>
        </authorList>
    </citation>
    <scope>NUCLEOTIDE SEQUENCE</scope>
    <source>
        <strain evidence="9">CBS 232.78</strain>
    </source>
</reference>
<protein>
    <recommendedName>
        <fullName evidence="2">3-phytase</fullName>
        <ecNumber evidence="2">3.1.3.8</ecNumber>
    </recommendedName>
</protein>
<dbReference type="PANTHER" id="PTHR20963:SF23">
    <property type="entry name" value="3-PHYTASE"/>
    <property type="match status" value="1"/>
</dbReference>
<evidence type="ECO:0000313" key="10">
    <source>
        <dbReference type="Proteomes" id="UP001285441"/>
    </source>
</evidence>
<accession>A0AAE0K9V1</accession>
<evidence type="ECO:0000256" key="3">
    <source>
        <dbReference type="ARBA" id="ARBA00022801"/>
    </source>
</evidence>
<keyword evidence="8" id="KW-0732">Signal</keyword>
<evidence type="ECO:0000256" key="2">
    <source>
        <dbReference type="ARBA" id="ARBA00012632"/>
    </source>
</evidence>
<evidence type="ECO:0000256" key="8">
    <source>
        <dbReference type="SAM" id="SignalP"/>
    </source>
</evidence>
<dbReference type="InterPro" id="IPR000560">
    <property type="entry name" value="His_Pase_clade-2"/>
</dbReference>
<evidence type="ECO:0000256" key="4">
    <source>
        <dbReference type="ARBA" id="ARBA00023180"/>
    </source>
</evidence>
<dbReference type="InterPro" id="IPR016274">
    <property type="entry name" value="Histidine_acid_Pase_euk"/>
</dbReference>
<name>A0AAE0K9V1_9PEZI</name>
<feature type="signal peptide" evidence="8">
    <location>
        <begin position="1"/>
        <end position="20"/>
    </location>
</feature>
<feature type="active site" description="Nucleophile" evidence="5">
    <location>
        <position position="80"/>
    </location>
</feature>
<evidence type="ECO:0000256" key="6">
    <source>
        <dbReference type="PIRSR" id="PIRSR000894-2"/>
    </source>
</evidence>
<dbReference type="GO" id="GO:0016158">
    <property type="term" value="F:inositol hexakisphosphate 3-phosphatase activity"/>
    <property type="evidence" value="ECO:0007669"/>
    <property type="project" value="UniProtKB-EC"/>
</dbReference>
<keyword evidence="3" id="KW-0378">Hydrolase</keyword>
<dbReference type="Gene3D" id="3.40.50.1240">
    <property type="entry name" value="Phosphoglycerate mutase-like"/>
    <property type="match status" value="1"/>
</dbReference>
<dbReference type="AlphaFoldDB" id="A0AAE0K9V1"/>
<reference evidence="9" key="1">
    <citation type="journal article" date="2023" name="Mol. Phylogenet. Evol.">
        <title>Genome-scale phylogeny and comparative genomics of the fungal order Sordariales.</title>
        <authorList>
            <person name="Hensen N."/>
            <person name="Bonometti L."/>
            <person name="Westerberg I."/>
            <person name="Brannstrom I.O."/>
            <person name="Guillou S."/>
            <person name="Cros-Aarteil S."/>
            <person name="Calhoun S."/>
            <person name="Haridas S."/>
            <person name="Kuo A."/>
            <person name="Mondo S."/>
            <person name="Pangilinan J."/>
            <person name="Riley R."/>
            <person name="LaButti K."/>
            <person name="Andreopoulos B."/>
            <person name="Lipzen A."/>
            <person name="Chen C."/>
            <person name="Yan M."/>
            <person name="Daum C."/>
            <person name="Ng V."/>
            <person name="Clum A."/>
            <person name="Steindorff A."/>
            <person name="Ohm R.A."/>
            <person name="Martin F."/>
            <person name="Silar P."/>
            <person name="Natvig D.O."/>
            <person name="Lalanne C."/>
            <person name="Gautier V."/>
            <person name="Ament-Velasquez S.L."/>
            <person name="Kruys A."/>
            <person name="Hutchinson M.I."/>
            <person name="Powell A.J."/>
            <person name="Barry K."/>
            <person name="Miller A.N."/>
            <person name="Grigoriev I.V."/>
            <person name="Debuchy R."/>
            <person name="Gladieux P."/>
            <person name="Hiltunen Thoren M."/>
            <person name="Johannesson H."/>
        </authorList>
    </citation>
    <scope>NUCLEOTIDE SEQUENCE</scope>
    <source>
        <strain evidence="9">CBS 232.78</strain>
    </source>
</reference>
<dbReference type="GO" id="GO:0009277">
    <property type="term" value="C:fungal-type cell wall"/>
    <property type="evidence" value="ECO:0007669"/>
    <property type="project" value="TreeGrafter"/>
</dbReference>
<keyword evidence="10" id="KW-1185">Reference proteome</keyword>
<dbReference type="PANTHER" id="PTHR20963">
    <property type="entry name" value="MULTIPLE INOSITOL POLYPHOSPHATE PHOSPHATASE-RELATED"/>
    <property type="match status" value="1"/>
</dbReference>
<comment type="caution">
    <text evidence="9">The sequence shown here is derived from an EMBL/GenBank/DDBJ whole genome shotgun (WGS) entry which is preliminary data.</text>
</comment>
<feature type="chain" id="PRO_5042195922" description="3-phytase" evidence="8">
    <location>
        <begin position="21"/>
        <end position="509"/>
    </location>
</feature>
<dbReference type="SUPFAM" id="SSF53254">
    <property type="entry name" value="Phosphoglycerate mutase-like"/>
    <property type="match status" value="1"/>
</dbReference>